<dbReference type="AlphaFoldDB" id="A0AAD6V4Q9"/>
<evidence type="ECO:0000259" key="1">
    <source>
        <dbReference type="Pfam" id="PF07883"/>
    </source>
</evidence>
<sequence length="189" mass="21247">MADSLLADTDSWPIQDGVIMTIVQNPLRTRVHATGQGDKLNVPPHWHAAHDERHVVLKGRVTVTQDGVQKVIGPDDGICLTRRGVVHSLEGFPGEELILEETATLPEDTEQKTIFFRNMYSPGLLSSPLRVMQLFYYGDGYPKLPTGFRWLERPLVVVLGGWIAPLLGYQLPDKRLKMNPDRFPPNKKS</sequence>
<gene>
    <name evidence="2" type="ORF">GGX14DRAFT_463253</name>
</gene>
<dbReference type="InterPro" id="IPR011051">
    <property type="entry name" value="RmlC_Cupin_sf"/>
</dbReference>
<dbReference type="Proteomes" id="UP001219525">
    <property type="component" value="Unassembled WGS sequence"/>
</dbReference>
<dbReference type="EMBL" id="JARJCW010000055">
    <property type="protein sequence ID" value="KAJ7202275.1"/>
    <property type="molecule type" value="Genomic_DNA"/>
</dbReference>
<comment type="caution">
    <text evidence="2">The sequence shown here is derived from an EMBL/GenBank/DDBJ whole genome shotgun (WGS) entry which is preliminary data.</text>
</comment>
<feature type="domain" description="Cupin type-2" evidence="1">
    <location>
        <begin position="42"/>
        <end position="89"/>
    </location>
</feature>
<accession>A0AAD6V4Q9</accession>
<organism evidence="2 3">
    <name type="scientific">Mycena pura</name>
    <dbReference type="NCBI Taxonomy" id="153505"/>
    <lineage>
        <taxon>Eukaryota</taxon>
        <taxon>Fungi</taxon>
        <taxon>Dikarya</taxon>
        <taxon>Basidiomycota</taxon>
        <taxon>Agaricomycotina</taxon>
        <taxon>Agaricomycetes</taxon>
        <taxon>Agaricomycetidae</taxon>
        <taxon>Agaricales</taxon>
        <taxon>Marasmiineae</taxon>
        <taxon>Mycenaceae</taxon>
        <taxon>Mycena</taxon>
    </lineage>
</organism>
<dbReference type="CDD" id="cd02208">
    <property type="entry name" value="cupin_RmlC-like"/>
    <property type="match status" value="1"/>
</dbReference>
<name>A0AAD6V4Q9_9AGAR</name>
<proteinExistence type="predicted"/>
<evidence type="ECO:0000313" key="3">
    <source>
        <dbReference type="Proteomes" id="UP001219525"/>
    </source>
</evidence>
<reference evidence="2" key="1">
    <citation type="submission" date="2023-03" db="EMBL/GenBank/DDBJ databases">
        <title>Massive genome expansion in bonnet fungi (Mycena s.s.) driven by repeated elements and novel gene families across ecological guilds.</title>
        <authorList>
            <consortium name="Lawrence Berkeley National Laboratory"/>
            <person name="Harder C.B."/>
            <person name="Miyauchi S."/>
            <person name="Viragh M."/>
            <person name="Kuo A."/>
            <person name="Thoen E."/>
            <person name="Andreopoulos B."/>
            <person name="Lu D."/>
            <person name="Skrede I."/>
            <person name="Drula E."/>
            <person name="Henrissat B."/>
            <person name="Morin E."/>
            <person name="Kohler A."/>
            <person name="Barry K."/>
            <person name="LaButti K."/>
            <person name="Morin E."/>
            <person name="Salamov A."/>
            <person name="Lipzen A."/>
            <person name="Mereny Z."/>
            <person name="Hegedus B."/>
            <person name="Baldrian P."/>
            <person name="Stursova M."/>
            <person name="Weitz H."/>
            <person name="Taylor A."/>
            <person name="Grigoriev I.V."/>
            <person name="Nagy L.G."/>
            <person name="Martin F."/>
            <person name="Kauserud H."/>
        </authorList>
    </citation>
    <scope>NUCLEOTIDE SEQUENCE</scope>
    <source>
        <strain evidence="2">9144</strain>
    </source>
</reference>
<dbReference type="Gene3D" id="2.60.120.10">
    <property type="entry name" value="Jelly Rolls"/>
    <property type="match status" value="1"/>
</dbReference>
<dbReference type="InterPro" id="IPR013096">
    <property type="entry name" value="Cupin_2"/>
</dbReference>
<dbReference type="SUPFAM" id="SSF51182">
    <property type="entry name" value="RmlC-like cupins"/>
    <property type="match status" value="1"/>
</dbReference>
<evidence type="ECO:0000313" key="2">
    <source>
        <dbReference type="EMBL" id="KAJ7202275.1"/>
    </source>
</evidence>
<keyword evidence="3" id="KW-1185">Reference proteome</keyword>
<dbReference type="InterPro" id="IPR014710">
    <property type="entry name" value="RmlC-like_jellyroll"/>
</dbReference>
<dbReference type="Pfam" id="PF07883">
    <property type="entry name" value="Cupin_2"/>
    <property type="match status" value="1"/>
</dbReference>
<protein>
    <recommendedName>
        <fullName evidence="1">Cupin type-2 domain-containing protein</fullName>
    </recommendedName>
</protein>